<evidence type="ECO:0000256" key="7">
    <source>
        <dbReference type="ARBA" id="ARBA00023204"/>
    </source>
</evidence>
<dbReference type="GO" id="GO:0003908">
    <property type="term" value="F:methylated-DNA-[protein]-cysteine S-methyltransferase activity"/>
    <property type="evidence" value="ECO:0007669"/>
    <property type="project" value="UniProtKB-EC"/>
</dbReference>
<dbReference type="EC" id="2.1.1.63" evidence="3"/>
<sequence>MSSYVFKSIIGNIEIVAFNKKVASVRLTRNKTTRTKDKLLLRAALQINSFLMRKRRSLTFPTRQLGTRFQRRVWDQLRRVPYGKTTSYGHIAKKLKTSPRAVGGALGRNPLMLTVPCHRVISKKGKLTGFTSIGGIKTKKRLLNIENESRKKSKEKN</sequence>
<keyword evidence="7" id="KW-0234">DNA repair</keyword>
<keyword evidence="6" id="KW-0227">DNA damage</keyword>
<evidence type="ECO:0000256" key="6">
    <source>
        <dbReference type="ARBA" id="ARBA00022763"/>
    </source>
</evidence>
<gene>
    <name evidence="10" type="ORF">METZ01_LOCUS133858</name>
</gene>
<evidence type="ECO:0000256" key="1">
    <source>
        <dbReference type="ARBA" id="ARBA00001286"/>
    </source>
</evidence>
<feature type="domain" description="Methylated-DNA-[protein]-cysteine S-methyltransferase DNA binding" evidence="9">
    <location>
        <begin position="69"/>
        <end position="147"/>
    </location>
</feature>
<dbReference type="GO" id="GO:0006281">
    <property type="term" value="P:DNA repair"/>
    <property type="evidence" value="ECO:0007669"/>
    <property type="project" value="UniProtKB-KW"/>
</dbReference>
<dbReference type="InterPro" id="IPR014048">
    <property type="entry name" value="MethylDNA_cys_MeTrfase_DNA-bd"/>
</dbReference>
<organism evidence="10">
    <name type="scientific">marine metagenome</name>
    <dbReference type="NCBI Taxonomy" id="408172"/>
    <lineage>
        <taxon>unclassified sequences</taxon>
        <taxon>metagenomes</taxon>
        <taxon>ecological metagenomes</taxon>
    </lineage>
</organism>
<keyword evidence="5" id="KW-0808">Transferase</keyword>
<dbReference type="GO" id="GO:0032259">
    <property type="term" value="P:methylation"/>
    <property type="evidence" value="ECO:0007669"/>
    <property type="project" value="UniProtKB-KW"/>
</dbReference>
<dbReference type="CDD" id="cd06445">
    <property type="entry name" value="ATase"/>
    <property type="match status" value="1"/>
</dbReference>
<evidence type="ECO:0000256" key="5">
    <source>
        <dbReference type="ARBA" id="ARBA00022679"/>
    </source>
</evidence>
<evidence type="ECO:0000256" key="2">
    <source>
        <dbReference type="ARBA" id="ARBA00008711"/>
    </source>
</evidence>
<dbReference type="FunFam" id="1.10.10.10:FF:000214">
    <property type="entry name" value="Methylated-DNA--protein-cysteine methyltransferase"/>
    <property type="match status" value="1"/>
</dbReference>
<dbReference type="InterPro" id="IPR036631">
    <property type="entry name" value="MGMT_N_sf"/>
</dbReference>
<dbReference type="InterPro" id="IPR036217">
    <property type="entry name" value="MethylDNA_cys_MeTrfase_DNAb"/>
</dbReference>
<evidence type="ECO:0000313" key="10">
    <source>
        <dbReference type="EMBL" id="SVA81004.1"/>
    </source>
</evidence>
<evidence type="ECO:0000256" key="4">
    <source>
        <dbReference type="ARBA" id="ARBA00022603"/>
    </source>
</evidence>
<dbReference type="PANTHER" id="PTHR10815:SF13">
    <property type="entry name" value="METHYLATED-DNA--PROTEIN-CYSTEINE METHYLTRANSFERASE"/>
    <property type="match status" value="1"/>
</dbReference>
<evidence type="ECO:0000256" key="8">
    <source>
        <dbReference type="ARBA" id="ARBA00049348"/>
    </source>
</evidence>
<evidence type="ECO:0000259" key="9">
    <source>
        <dbReference type="Pfam" id="PF01035"/>
    </source>
</evidence>
<dbReference type="Pfam" id="PF01035">
    <property type="entry name" value="DNA_binding_1"/>
    <property type="match status" value="1"/>
</dbReference>
<comment type="catalytic activity">
    <reaction evidence="8">
        <text>a 6-O-methyl-2'-deoxyguanosine in DNA + L-cysteinyl-[protein] = S-methyl-L-cysteinyl-[protein] + a 2'-deoxyguanosine in DNA</text>
        <dbReference type="Rhea" id="RHEA:24000"/>
        <dbReference type="Rhea" id="RHEA-COMP:10131"/>
        <dbReference type="Rhea" id="RHEA-COMP:10132"/>
        <dbReference type="Rhea" id="RHEA-COMP:11367"/>
        <dbReference type="Rhea" id="RHEA-COMP:11368"/>
        <dbReference type="ChEBI" id="CHEBI:29950"/>
        <dbReference type="ChEBI" id="CHEBI:82612"/>
        <dbReference type="ChEBI" id="CHEBI:85445"/>
        <dbReference type="ChEBI" id="CHEBI:85448"/>
        <dbReference type="EC" id="2.1.1.63"/>
    </reaction>
</comment>
<comment type="catalytic activity">
    <reaction evidence="1">
        <text>a 4-O-methyl-thymidine in DNA + L-cysteinyl-[protein] = a thymidine in DNA + S-methyl-L-cysteinyl-[protein]</text>
        <dbReference type="Rhea" id="RHEA:53428"/>
        <dbReference type="Rhea" id="RHEA-COMP:10131"/>
        <dbReference type="Rhea" id="RHEA-COMP:10132"/>
        <dbReference type="Rhea" id="RHEA-COMP:13555"/>
        <dbReference type="Rhea" id="RHEA-COMP:13556"/>
        <dbReference type="ChEBI" id="CHEBI:29950"/>
        <dbReference type="ChEBI" id="CHEBI:82612"/>
        <dbReference type="ChEBI" id="CHEBI:137386"/>
        <dbReference type="ChEBI" id="CHEBI:137387"/>
        <dbReference type="EC" id="2.1.1.63"/>
    </reaction>
</comment>
<name>A0A381YVL9_9ZZZZ</name>
<dbReference type="NCBIfam" id="TIGR00589">
    <property type="entry name" value="ogt"/>
    <property type="match status" value="1"/>
</dbReference>
<reference evidence="10" key="1">
    <citation type="submission" date="2018-05" db="EMBL/GenBank/DDBJ databases">
        <authorList>
            <person name="Lanie J.A."/>
            <person name="Ng W.-L."/>
            <person name="Kazmierczak K.M."/>
            <person name="Andrzejewski T.M."/>
            <person name="Davidsen T.M."/>
            <person name="Wayne K.J."/>
            <person name="Tettelin H."/>
            <person name="Glass J.I."/>
            <person name="Rusch D."/>
            <person name="Podicherti R."/>
            <person name="Tsui H.-C.T."/>
            <person name="Winkler M.E."/>
        </authorList>
    </citation>
    <scope>NUCLEOTIDE SEQUENCE</scope>
</reference>
<protein>
    <recommendedName>
        <fullName evidence="3">methylated-DNA--[protein]-cysteine S-methyltransferase</fullName>
        <ecNumber evidence="3">2.1.1.63</ecNumber>
    </recommendedName>
</protein>
<dbReference type="PANTHER" id="PTHR10815">
    <property type="entry name" value="METHYLATED-DNA--PROTEIN-CYSTEINE METHYLTRANSFERASE"/>
    <property type="match status" value="1"/>
</dbReference>
<accession>A0A381YVL9</accession>
<dbReference type="PROSITE" id="PS00374">
    <property type="entry name" value="MGMT"/>
    <property type="match status" value="1"/>
</dbReference>
<proteinExistence type="inferred from homology"/>
<dbReference type="InterPro" id="IPR001497">
    <property type="entry name" value="MethylDNA_cys_MeTrfase_AS"/>
</dbReference>
<dbReference type="Gene3D" id="1.10.10.10">
    <property type="entry name" value="Winged helix-like DNA-binding domain superfamily/Winged helix DNA-binding domain"/>
    <property type="match status" value="1"/>
</dbReference>
<dbReference type="InterPro" id="IPR036388">
    <property type="entry name" value="WH-like_DNA-bd_sf"/>
</dbReference>
<evidence type="ECO:0000256" key="3">
    <source>
        <dbReference type="ARBA" id="ARBA00011918"/>
    </source>
</evidence>
<keyword evidence="4" id="KW-0489">Methyltransferase</keyword>
<dbReference type="SUPFAM" id="SSF46767">
    <property type="entry name" value="Methylated DNA-protein cysteine methyltransferase, C-terminal domain"/>
    <property type="match status" value="1"/>
</dbReference>
<dbReference type="EMBL" id="UINC01019165">
    <property type="protein sequence ID" value="SVA81004.1"/>
    <property type="molecule type" value="Genomic_DNA"/>
</dbReference>
<dbReference type="SUPFAM" id="SSF53155">
    <property type="entry name" value="Methylated DNA-protein cysteine methyltransferase domain"/>
    <property type="match status" value="1"/>
</dbReference>
<comment type="similarity">
    <text evidence="2">Belongs to the MGMT family.</text>
</comment>
<dbReference type="AlphaFoldDB" id="A0A381YVL9"/>